<evidence type="ECO:0000313" key="2">
    <source>
        <dbReference type="EMBL" id="KAF4617982.1"/>
    </source>
</evidence>
<dbReference type="SUPFAM" id="SSF55658">
    <property type="entry name" value="L9 N-domain-like"/>
    <property type="match status" value="1"/>
</dbReference>
<dbReference type="Gene3D" id="3.40.970.10">
    <property type="entry name" value="Ribonuclease H1, N-terminal domain"/>
    <property type="match status" value="1"/>
</dbReference>
<accession>A0A8H4VQ57</accession>
<dbReference type="InterPro" id="IPR009027">
    <property type="entry name" value="Ribosomal_bL9/RNase_H1_N"/>
</dbReference>
<feature type="domain" description="Ribonuclease H1 N-terminal" evidence="1">
    <location>
        <begin position="63"/>
        <end position="105"/>
    </location>
</feature>
<sequence>MIRAFTVRFHTREDAGAAYEDALQHGQVARITVVHDRIVLTHANSNEIPGFLPFSLPPSDGGKYYAVTVGREPGVFSSAAGIHSNIINIPRNRCVKYNTEEEARADVIGALASGHPVKVVREVHVENL</sequence>
<gene>
    <name evidence="2" type="ORF">D9613_012954</name>
</gene>
<evidence type="ECO:0000313" key="3">
    <source>
        <dbReference type="Proteomes" id="UP000521872"/>
    </source>
</evidence>
<proteinExistence type="predicted"/>
<reference evidence="2 3" key="1">
    <citation type="submission" date="2019-12" db="EMBL/GenBank/DDBJ databases">
        <authorList>
            <person name="Floudas D."/>
            <person name="Bentzer J."/>
            <person name="Ahren D."/>
            <person name="Johansson T."/>
            <person name="Persson P."/>
            <person name="Tunlid A."/>
        </authorList>
    </citation>
    <scope>NUCLEOTIDE SEQUENCE [LARGE SCALE GENOMIC DNA]</scope>
    <source>
        <strain evidence="2 3">CBS 102.39</strain>
    </source>
</reference>
<keyword evidence="3" id="KW-1185">Reference proteome</keyword>
<evidence type="ECO:0000259" key="1">
    <source>
        <dbReference type="Pfam" id="PF01693"/>
    </source>
</evidence>
<name>A0A8H4VQ57_9AGAR</name>
<dbReference type="Pfam" id="PF01693">
    <property type="entry name" value="Cauli_VI"/>
    <property type="match status" value="1"/>
</dbReference>
<protein>
    <recommendedName>
        <fullName evidence="1">Ribonuclease H1 N-terminal domain-containing protein</fullName>
    </recommendedName>
</protein>
<comment type="caution">
    <text evidence="2">The sequence shown here is derived from an EMBL/GenBank/DDBJ whole genome shotgun (WGS) entry which is preliminary data.</text>
</comment>
<dbReference type="InterPro" id="IPR011320">
    <property type="entry name" value="RNase_H1_N"/>
</dbReference>
<dbReference type="AlphaFoldDB" id="A0A8H4VQ57"/>
<dbReference type="Proteomes" id="UP000521872">
    <property type="component" value="Unassembled WGS sequence"/>
</dbReference>
<dbReference type="EMBL" id="JAACJL010000021">
    <property type="protein sequence ID" value="KAF4617982.1"/>
    <property type="molecule type" value="Genomic_DNA"/>
</dbReference>
<dbReference type="InterPro" id="IPR037056">
    <property type="entry name" value="RNase_H1_N_sf"/>
</dbReference>
<organism evidence="2 3">
    <name type="scientific">Agrocybe pediades</name>
    <dbReference type="NCBI Taxonomy" id="84607"/>
    <lineage>
        <taxon>Eukaryota</taxon>
        <taxon>Fungi</taxon>
        <taxon>Dikarya</taxon>
        <taxon>Basidiomycota</taxon>
        <taxon>Agaricomycotina</taxon>
        <taxon>Agaricomycetes</taxon>
        <taxon>Agaricomycetidae</taxon>
        <taxon>Agaricales</taxon>
        <taxon>Agaricineae</taxon>
        <taxon>Strophariaceae</taxon>
        <taxon>Agrocybe</taxon>
    </lineage>
</organism>